<dbReference type="Proteomes" id="UP000614350">
    <property type="component" value="Unassembled WGS sequence"/>
</dbReference>
<comment type="caution">
    <text evidence="1">The sequence shown here is derived from an EMBL/GenBank/DDBJ whole genome shotgun (WGS) entry which is preliminary data.</text>
</comment>
<organism evidence="1 2">
    <name type="scientific">Vespula vulgaris</name>
    <name type="common">Yellow jacket</name>
    <name type="synonym">Wasp</name>
    <dbReference type="NCBI Taxonomy" id="7454"/>
    <lineage>
        <taxon>Eukaryota</taxon>
        <taxon>Metazoa</taxon>
        <taxon>Ecdysozoa</taxon>
        <taxon>Arthropoda</taxon>
        <taxon>Hexapoda</taxon>
        <taxon>Insecta</taxon>
        <taxon>Pterygota</taxon>
        <taxon>Neoptera</taxon>
        <taxon>Endopterygota</taxon>
        <taxon>Hymenoptera</taxon>
        <taxon>Apocrita</taxon>
        <taxon>Aculeata</taxon>
        <taxon>Vespoidea</taxon>
        <taxon>Vespidae</taxon>
        <taxon>Vespinae</taxon>
        <taxon>Vespula</taxon>
    </lineage>
</organism>
<evidence type="ECO:0000313" key="2">
    <source>
        <dbReference type="Proteomes" id="UP000614350"/>
    </source>
</evidence>
<sequence>MVGDMRNVKSLAMYRWTQDNGGWAVGMLNNWHDFYRNRAWRSYKKGYVFWEWHQSVDRQHRHKSSKIETICAAAAPAPGYLGAPASLVAAAPAVAYSAHPASLAYTAHAPALAYTAHAAPVAYAAHAAPVAYTAHTSHFAYAAPAVSLVH</sequence>
<accession>A0A834MZP4</accession>
<keyword evidence="2" id="KW-1185">Reference proteome</keyword>
<proteinExistence type="predicted"/>
<name>A0A834MZP4_VESVU</name>
<reference evidence="1" key="1">
    <citation type="journal article" date="2020" name="G3 (Bethesda)">
        <title>High-Quality Assemblies for Three Invasive Social Wasps from the &lt;i&gt;Vespula&lt;/i&gt; Genus.</title>
        <authorList>
            <person name="Harrop T.W.R."/>
            <person name="Guhlin J."/>
            <person name="McLaughlin G.M."/>
            <person name="Permina E."/>
            <person name="Stockwell P."/>
            <person name="Gilligan J."/>
            <person name="Le Lec M.F."/>
            <person name="Gruber M.A.M."/>
            <person name="Quinn O."/>
            <person name="Lovegrove M."/>
            <person name="Duncan E.J."/>
            <person name="Remnant E.J."/>
            <person name="Van Eeckhoven J."/>
            <person name="Graham B."/>
            <person name="Knapp R.A."/>
            <person name="Langford K.W."/>
            <person name="Kronenberg Z."/>
            <person name="Press M.O."/>
            <person name="Eacker S.M."/>
            <person name="Wilson-Rankin E.E."/>
            <person name="Purcell J."/>
            <person name="Lester P.J."/>
            <person name="Dearden P.K."/>
        </authorList>
    </citation>
    <scope>NUCLEOTIDE SEQUENCE</scope>
    <source>
        <strain evidence="1">Marl-1</strain>
    </source>
</reference>
<gene>
    <name evidence="1" type="ORF">HZH66_009970</name>
</gene>
<evidence type="ECO:0000313" key="1">
    <source>
        <dbReference type="EMBL" id="KAF7388833.1"/>
    </source>
</evidence>
<dbReference type="EMBL" id="JACSEA010000011">
    <property type="protein sequence ID" value="KAF7388833.1"/>
    <property type="molecule type" value="Genomic_DNA"/>
</dbReference>
<dbReference type="AlphaFoldDB" id="A0A834MZP4"/>
<protein>
    <submittedName>
        <fullName evidence="1">Uncharacterized protein</fullName>
    </submittedName>
</protein>